<evidence type="ECO:0000313" key="2">
    <source>
        <dbReference type="Proteomes" id="UP001196413"/>
    </source>
</evidence>
<keyword evidence="2" id="KW-1185">Reference proteome</keyword>
<protein>
    <submittedName>
        <fullName evidence="1">Uncharacterized protein</fullName>
    </submittedName>
</protein>
<sequence length="50" mass="5373">MVKLADYASAAQQRAKWRGRYPAAFTLNRGGTISKALTAARPPGIIRTVA</sequence>
<evidence type="ECO:0000313" key="1">
    <source>
        <dbReference type="EMBL" id="KAJ1349488.1"/>
    </source>
</evidence>
<dbReference type="AlphaFoldDB" id="A0AAD5M401"/>
<proteinExistence type="predicted"/>
<organism evidence="1 2">
    <name type="scientific">Parelaphostrongylus tenuis</name>
    <name type="common">Meningeal worm</name>
    <dbReference type="NCBI Taxonomy" id="148309"/>
    <lineage>
        <taxon>Eukaryota</taxon>
        <taxon>Metazoa</taxon>
        <taxon>Ecdysozoa</taxon>
        <taxon>Nematoda</taxon>
        <taxon>Chromadorea</taxon>
        <taxon>Rhabditida</taxon>
        <taxon>Rhabditina</taxon>
        <taxon>Rhabditomorpha</taxon>
        <taxon>Strongyloidea</taxon>
        <taxon>Metastrongylidae</taxon>
        <taxon>Parelaphostrongylus</taxon>
    </lineage>
</organism>
<accession>A0AAD5M401</accession>
<reference evidence="1" key="1">
    <citation type="submission" date="2021-06" db="EMBL/GenBank/DDBJ databases">
        <title>Parelaphostrongylus tenuis whole genome reference sequence.</title>
        <authorList>
            <person name="Garwood T.J."/>
            <person name="Larsen P.A."/>
            <person name="Fountain-Jones N.M."/>
            <person name="Garbe J.R."/>
            <person name="Macchietto M.G."/>
            <person name="Kania S.A."/>
            <person name="Gerhold R.W."/>
            <person name="Richards J.E."/>
            <person name="Wolf T.M."/>
        </authorList>
    </citation>
    <scope>NUCLEOTIDE SEQUENCE</scope>
    <source>
        <strain evidence="1">MNPRO001-30</strain>
        <tissue evidence="1">Meninges</tissue>
    </source>
</reference>
<comment type="caution">
    <text evidence="1">The sequence shown here is derived from an EMBL/GenBank/DDBJ whole genome shotgun (WGS) entry which is preliminary data.</text>
</comment>
<dbReference type="Proteomes" id="UP001196413">
    <property type="component" value="Unassembled WGS sequence"/>
</dbReference>
<dbReference type="EMBL" id="JAHQIW010000672">
    <property type="protein sequence ID" value="KAJ1349488.1"/>
    <property type="molecule type" value="Genomic_DNA"/>
</dbReference>
<name>A0AAD5M401_PARTN</name>
<gene>
    <name evidence="1" type="ORF">KIN20_005066</name>
</gene>